<keyword evidence="5 7" id="KW-0472">Membrane</keyword>
<dbReference type="InterPro" id="IPR027379">
    <property type="entry name" value="CLS_N"/>
</dbReference>
<organism evidence="9 10">
    <name type="scientific">Pseudofrankia inefficax (strain DSM 45817 / CECT 9037 / DDB 130130 / EuI1c)</name>
    <name type="common">Frankia inefficax</name>
    <dbReference type="NCBI Taxonomy" id="298654"/>
    <lineage>
        <taxon>Bacteria</taxon>
        <taxon>Bacillati</taxon>
        <taxon>Actinomycetota</taxon>
        <taxon>Actinomycetes</taxon>
        <taxon>Frankiales</taxon>
        <taxon>Frankiaceae</taxon>
        <taxon>Pseudofrankia</taxon>
    </lineage>
</organism>
<dbReference type="Proteomes" id="UP000002484">
    <property type="component" value="Chromosome"/>
</dbReference>
<keyword evidence="2" id="KW-1003">Cell membrane</keyword>
<sequence length="136" mass="15407">MTLLLYIMLYALLGYVIVDVARTPREDVRTLTKTIWILLALLLFPVGGVLWFFFGRPRSAAVRRRRGMAARRDHPAYGGRFDIVESQRVAGPSLFRGRPRSSPPAGPVGPDDDPEFLRELTERLRRENPDGPASHH</sequence>
<feature type="domain" description="Cardiolipin synthase N-terminal" evidence="8">
    <location>
        <begin position="13"/>
        <end position="56"/>
    </location>
</feature>
<evidence type="ECO:0000256" key="3">
    <source>
        <dbReference type="ARBA" id="ARBA00022692"/>
    </source>
</evidence>
<evidence type="ECO:0000256" key="1">
    <source>
        <dbReference type="ARBA" id="ARBA00004651"/>
    </source>
</evidence>
<dbReference type="GO" id="GO:0005886">
    <property type="term" value="C:plasma membrane"/>
    <property type="evidence" value="ECO:0007669"/>
    <property type="project" value="UniProtKB-SubCell"/>
</dbReference>
<evidence type="ECO:0000259" key="8">
    <source>
        <dbReference type="Pfam" id="PF13396"/>
    </source>
</evidence>
<evidence type="ECO:0000256" key="4">
    <source>
        <dbReference type="ARBA" id="ARBA00022989"/>
    </source>
</evidence>
<proteinExistence type="predicted"/>
<comment type="subcellular location">
    <subcellularLocation>
        <location evidence="1">Cell membrane</location>
        <topology evidence="1">Multi-pass membrane protein</topology>
    </subcellularLocation>
</comment>
<evidence type="ECO:0000313" key="10">
    <source>
        <dbReference type="Proteomes" id="UP000002484"/>
    </source>
</evidence>
<reference evidence="9 10" key="1">
    <citation type="submission" date="2010-10" db="EMBL/GenBank/DDBJ databases">
        <title>Complete sequence of Frankia sp. EuI1c.</title>
        <authorList>
            <consortium name="US DOE Joint Genome Institute"/>
            <person name="Lucas S."/>
            <person name="Copeland A."/>
            <person name="Lapidus A."/>
            <person name="Cheng J.-F."/>
            <person name="Bruce D."/>
            <person name="Goodwin L."/>
            <person name="Pitluck S."/>
            <person name="Chertkov O."/>
            <person name="Detter J.C."/>
            <person name="Han C."/>
            <person name="Tapia R."/>
            <person name="Land M."/>
            <person name="Hauser L."/>
            <person name="Jeffries C."/>
            <person name="Kyrpides N."/>
            <person name="Ivanova N."/>
            <person name="Mikhailova N."/>
            <person name="Beauchemin N."/>
            <person name="Sen A."/>
            <person name="Sur S.A."/>
            <person name="Gtari M."/>
            <person name="Wall L."/>
            <person name="Tisa L."/>
            <person name="Woyke T."/>
        </authorList>
    </citation>
    <scope>NUCLEOTIDE SEQUENCE [LARGE SCALE GENOMIC DNA]</scope>
    <source>
        <strain evidence="10">DSM 45817 / CECT 9037 / EuI1c</strain>
    </source>
</reference>
<dbReference type="KEGG" id="fri:FraEuI1c_6296"/>
<gene>
    <name evidence="9" type="ordered locus">FraEuI1c_6296</name>
</gene>
<dbReference type="HOGENOM" id="CLU_113604_4_1_11"/>
<dbReference type="OrthoDB" id="3298527at2"/>
<evidence type="ECO:0000256" key="2">
    <source>
        <dbReference type="ARBA" id="ARBA00022475"/>
    </source>
</evidence>
<feature type="region of interest" description="Disordered" evidence="6">
    <location>
        <begin position="93"/>
        <end position="115"/>
    </location>
</feature>
<dbReference type="EMBL" id="CP002299">
    <property type="protein sequence ID" value="ADP84280.1"/>
    <property type="molecule type" value="Genomic_DNA"/>
</dbReference>
<feature type="transmembrane region" description="Helical" evidence="7">
    <location>
        <begin position="34"/>
        <end position="54"/>
    </location>
</feature>
<protein>
    <recommendedName>
        <fullName evidence="8">Cardiolipin synthase N-terminal domain-containing protein</fullName>
    </recommendedName>
</protein>
<dbReference type="STRING" id="298654.FraEuI1c_6296"/>
<accession>E3J4L6</accession>
<keyword evidence="10" id="KW-1185">Reference proteome</keyword>
<dbReference type="Pfam" id="PF13396">
    <property type="entry name" value="PLDc_N"/>
    <property type="match status" value="1"/>
</dbReference>
<dbReference type="AlphaFoldDB" id="E3J4L6"/>
<dbReference type="InParanoid" id="E3J4L6"/>
<keyword evidence="3 7" id="KW-0812">Transmembrane</keyword>
<keyword evidence="4 7" id="KW-1133">Transmembrane helix</keyword>
<evidence type="ECO:0000256" key="6">
    <source>
        <dbReference type="SAM" id="MobiDB-lite"/>
    </source>
</evidence>
<name>E3J4L6_PSEI1</name>
<evidence type="ECO:0000256" key="7">
    <source>
        <dbReference type="SAM" id="Phobius"/>
    </source>
</evidence>
<evidence type="ECO:0000313" key="9">
    <source>
        <dbReference type="EMBL" id="ADP84280.1"/>
    </source>
</evidence>
<evidence type="ECO:0000256" key="5">
    <source>
        <dbReference type="ARBA" id="ARBA00023136"/>
    </source>
</evidence>